<dbReference type="AlphaFoldDB" id="A0A941EUP0"/>
<dbReference type="GO" id="GO:1901137">
    <property type="term" value="P:carbohydrate derivative biosynthetic process"/>
    <property type="evidence" value="ECO:0007669"/>
    <property type="project" value="UniProtKB-ARBA"/>
</dbReference>
<name>A0A941EUP0_9ACTN</name>
<dbReference type="SUPFAM" id="SSF53756">
    <property type="entry name" value="UDP-Glycosyltransferase/glycogen phosphorylase"/>
    <property type="match status" value="1"/>
</dbReference>
<dbReference type="PANTHER" id="PTHR45947">
    <property type="entry name" value="SULFOQUINOVOSYL TRANSFERASE SQD2"/>
    <property type="match status" value="1"/>
</dbReference>
<dbReference type="Gene3D" id="3.40.50.2000">
    <property type="entry name" value="Glycogen Phosphorylase B"/>
    <property type="match status" value="2"/>
</dbReference>
<dbReference type="Pfam" id="PF13579">
    <property type="entry name" value="Glyco_trans_4_4"/>
    <property type="match status" value="1"/>
</dbReference>
<dbReference type="EMBL" id="JAGSOG010000197">
    <property type="protein sequence ID" value="MBR7837336.1"/>
    <property type="molecule type" value="Genomic_DNA"/>
</dbReference>
<evidence type="ECO:0000259" key="3">
    <source>
        <dbReference type="Pfam" id="PF13579"/>
    </source>
</evidence>
<accession>A0A941EUP0</accession>
<dbReference type="GO" id="GO:0016757">
    <property type="term" value="F:glycosyltransferase activity"/>
    <property type="evidence" value="ECO:0007669"/>
    <property type="project" value="UniProtKB-KW"/>
</dbReference>
<evidence type="ECO:0000256" key="1">
    <source>
        <dbReference type="ARBA" id="ARBA00022676"/>
    </source>
</evidence>
<dbReference type="Pfam" id="PF13692">
    <property type="entry name" value="Glyco_trans_1_4"/>
    <property type="match status" value="1"/>
</dbReference>
<evidence type="ECO:0000313" key="5">
    <source>
        <dbReference type="Proteomes" id="UP000675781"/>
    </source>
</evidence>
<dbReference type="InterPro" id="IPR028098">
    <property type="entry name" value="Glyco_trans_4-like_N"/>
</dbReference>
<keyword evidence="5" id="KW-1185">Reference proteome</keyword>
<proteinExistence type="predicted"/>
<dbReference type="PANTHER" id="PTHR45947:SF3">
    <property type="entry name" value="SULFOQUINOVOSYL TRANSFERASE SQD2"/>
    <property type="match status" value="1"/>
</dbReference>
<reference evidence="4" key="1">
    <citation type="submission" date="2021-04" db="EMBL/GenBank/DDBJ databases">
        <title>Genome based classification of Actinospica acidithermotolerans sp. nov., an actinobacterium isolated from an Indonesian hot spring.</title>
        <authorList>
            <person name="Kusuma A.B."/>
            <person name="Putra K.E."/>
            <person name="Nafisah S."/>
            <person name="Loh J."/>
            <person name="Nouioui I."/>
            <person name="Goodfellow M."/>
        </authorList>
    </citation>
    <scope>NUCLEOTIDE SEQUENCE</scope>
    <source>
        <strain evidence="4">CSCA 57</strain>
    </source>
</reference>
<dbReference type="InterPro" id="IPR050194">
    <property type="entry name" value="Glycosyltransferase_grp1"/>
</dbReference>
<evidence type="ECO:0000313" key="4">
    <source>
        <dbReference type="EMBL" id="MBR7837336.1"/>
    </source>
</evidence>
<keyword evidence="2 4" id="KW-0808">Transferase</keyword>
<keyword evidence="1 4" id="KW-0328">Glycosyltransferase</keyword>
<sequence>MRIVQLANAYGASSGGLRTAVDTLGSGYAAAGHERMLVVPGRQWQVQHGCAGLTVTVPAMAVGGGYRMILRTGSVERLLERLDPDVIEVSDKYTLTAVADWAARRGVGTVLFSHERLDAIVPARLPRAGANPPARAAIRAWNQRVASRFDAVVVTSAFAEGEFRGLGVRSLRRVTLGVDLDLFRPRGQAARSDARRSGSIRLAYAGRLSPEKNVGLAIATVRVLSSAGHPAVLDVYGTGPALPELRRLAINAPVRFHGHVADRAALADHLAAADLVLAPCLVETFGLAVLEALACATPVVAAAGGAAGELLGEAAGLVAPPTAAGMAEAVLALLARPEAQRRAAARSQAERHPWSRAVAEMLAVHTAVTLAAARRRGDRALIAA</sequence>
<dbReference type="EC" id="2.4.-.-" evidence="4"/>
<gene>
    <name evidence="4" type="ORF">KDL01_28920</name>
</gene>
<evidence type="ECO:0000256" key="2">
    <source>
        <dbReference type="ARBA" id="ARBA00022679"/>
    </source>
</evidence>
<comment type="caution">
    <text evidence="4">The sequence shown here is derived from an EMBL/GenBank/DDBJ whole genome shotgun (WGS) entry which is preliminary data.</text>
</comment>
<protein>
    <submittedName>
        <fullName evidence="4">Glycosyltransferase</fullName>
        <ecNumber evidence="4">2.4.-.-</ecNumber>
    </submittedName>
</protein>
<dbReference type="Proteomes" id="UP000675781">
    <property type="component" value="Unassembled WGS sequence"/>
</dbReference>
<feature type="domain" description="Glycosyltransferase subfamily 4-like N-terminal" evidence="3">
    <location>
        <begin position="15"/>
        <end position="176"/>
    </location>
</feature>
<dbReference type="RefSeq" id="WP_212531804.1">
    <property type="nucleotide sequence ID" value="NZ_JAGSOG010000197.1"/>
</dbReference>
<organism evidence="4 5">
    <name type="scientific">Actinospica durhamensis</name>
    <dbReference type="NCBI Taxonomy" id="1508375"/>
    <lineage>
        <taxon>Bacteria</taxon>
        <taxon>Bacillati</taxon>
        <taxon>Actinomycetota</taxon>
        <taxon>Actinomycetes</taxon>
        <taxon>Catenulisporales</taxon>
        <taxon>Actinospicaceae</taxon>
        <taxon>Actinospica</taxon>
    </lineage>
</organism>